<evidence type="ECO:0000313" key="1">
    <source>
        <dbReference type="EMBL" id="HDS62545.1"/>
    </source>
</evidence>
<name>A0A831LNM8_9EURY</name>
<proteinExistence type="predicted"/>
<protein>
    <submittedName>
        <fullName evidence="1">Uncharacterized protein</fullName>
    </submittedName>
</protein>
<dbReference type="AlphaFoldDB" id="A0A831LNM8"/>
<gene>
    <name evidence="1" type="ORF">ENN52_00105</name>
</gene>
<organism evidence="1">
    <name type="scientific">Methanofollis liminatans</name>
    <dbReference type="NCBI Taxonomy" id="2201"/>
    <lineage>
        <taxon>Archaea</taxon>
        <taxon>Methanobacteriati</taxon>
        <taxon>Methanobacteriota</taxon>
        <taxon>Stenosarchaea group</taxon>
        <taxon>Methanomicrobia</taxon>
        <taxon>Methanomicrobiales</taxon>
        <taxon>Methanomicrobiaceae</taxon>
        <taxon>Methanofollis</taxon>
    </lineage>
</organism>
<accession>A0A831LNM8</accession>
<dbReference type="EMBL" id="DSBY01000005">
    <property type="protein sequence ID" value="HDS62545.1"/>
    <property type="molecule type" value="Genomic_DNA"/>
</dbReference>
<reference evidence="1" key="1">
    <citation type="journal article" date="2020" name="mSystems">
        <title>Genome- and Community-Level Interaction Insights into Carbon Utilization and Element Cycling Functions of Hydrothermarchaeota in Hydrothermal Sediment.</title>
        <authorList>
            <person name="Zhou Z."/>
            <person name="Liu Y."/>
            <person name="Xu W."/>
            <person name="Pan J."/>
            <person name="Luo Z.H."/>
            <person name="Li M."/>
        </authorList>
    </citation>
    <scope>NUCLEOTIDE SEQUENCE</scope>
    <source>
        <strain evidence="1">SpSt-1183</strain>
    </source>
</reference>
<sequence length="135" mass="14838">MNRRLRYALIFLVALAGFSALFFFSTVAGSSGYIGVIPGASAPGGQYVLVHLTAEDFAAHPALFDLVVEEKKVRRPTSLFFLPPPGDDWSAIVLNGEEDQALWWTYMFVRQANGTAVPALLEYNGIYYRLACSQG</sequence>
<comment type="caution">
    <text evidence="1">The sequence shown here is derived from an EMBL/GenBank/DDBJ whole genome shotgun (WGS) entry which is preliminary data.</text>
</comment>
<dbReference type="Proteomes" id="UP000885648">
    <property type="component" value="Unassembled WGS sequence"/>
</dbReference>